<dbReference type="InterPro" id="IPR050546">
    <property type="entry name" value="Glycosyl_Hydrlase_16"/>
</dbReference>
<reference evidence="4" key="1">
    <citation type="submission" date="2018-05" db="EMBL/GenBank/DDBJ databases">
        <authorList>
            <person name="Lanie J.A."/>
            <person name="Ng W.-L."/>
            <person name="Kazmierczak K.M."/>
            <person name="Andrzejewski T.M."/>
            <person name="Davidsen T.M."/>
            <person name="Wayne K.J."/>
            <person name="Tettelin H."/>
            <person name="Glass J.I."/>
            <person name="Rusch D."/>
            <person name="Podicherti R."/>
            <person name="Tsui H.-C.T."/>
            <person name="Winkler M.E."/>
        </authorList>
    </citation>
    <scope>NUCLEOTIDE SEQUENCE</scope>
</reference>
<evidence type="ECO:0000259" key="3">
    <source>
        <dbReference type="PROSITE" id="PS51762"/>
    </source>
</evidence>
<evidence type="ECO:0000256" key="2">
    <source>
        <dbReference type="ARBA" id="ARBA00023295"/>
    </source>
</evidence>
<keyword evidence="2" id="KW-0326">Glycosidase</keyword>
<dbReference type="PANTHER" id="PTHR10963">
    <property type="entry name" value="GLYCOSYL HYDROLASE-RELATED"/>
    <property type="match status" value="1"/>
</dbReference>
<accession>A0A381R8N2</accession>
<dbReference type="InterPro" id="IPR008264">
    <property type="entry name" value="Beta_glucanase"/>
</dbReference>
<proteinExistence type="predicted"/>
<gene>
    <name evidence="4" type="ORF">METZ01_LOCUS40915</name>
</gene>
<dbReference type="Gene3D" id="2.60.120.430">
    <property type="entry name" value="Galactose-binding lectin"/>
    <property type="match status" value="1"/>
</dbReference>
<dbReference type="Pfam" id="PF00722">
    <property type="entry name" value="Glyco_hydro_16"/>
    <property type="match status" value="1"/>
</dbReference>
<keyword evidence="1" id="KW-0378">Hydrolase</keyword>
<name>A0A381R8N2_9ZZZZ</name>
<dbReference type="GO" id="GO:0004553">
    <property type="term" value="F:hydrolase activity, hydrolyzing O-glycosyl compounds"/>
    <property type="evidence" value="ECO:0007669"/>
    <property type="project" value="InterPro"/>
</dbReference>
<organism evidence="4">
    <name type="scientific">marine metagenome</name>
    <dbReference type="NCBI Taxonomy" id="408172"/>
    <lineage>
        <taxon>unclassified sequences</taxon>
        <taxon>metagenomes</taxon>
        <taxon>ecological metagenomes</taxon>
    </lineage>
</organism>
<dbReference type="Gene3D" id="2.60.120.200">
    <property type="match status" value="1"/>
</dbReference>
<protein>
    <recommendedName>
        <fullName evidence="3">GH16 domain-containing protein</fullName>
    </recommendedName>
</protein>
<dbReference type="AlphaFoldDB" id="A0A381R8N2"/>
<dbReference type="SUPFAM" id="SSF49899">
    <property type="entry name" value="Concanavalin A-like lectins/glucanases"/>
    <property type="match status" value="1"/>
</dbReference>
<dbReference type="Pfam" id="PF11721">
    <property type="entry name" value="Malectin"/>
    <property type="match status" value="1"/>
</dbReference>
<feature type="non-terminal residue" evidence="4">
    <location>
        <position position="512"/>
    </location>
</feature>
<dbReference type="PRINTS" id="PR00737">
    <property type="entry name" value="GLHYDRLASE16"/>
</dbReference>
<feature type="domain" description="GH16" evidence="3">
    <location>
        <begin position="1"/>
        <end position="180"/>
    </location>
</feature>
<dbReference type="InterPro" id="IPR013320">
    <property type="entry name" value="ConA-like_dom_sf"/>
</dbReference>
<evidence type="ECO:0000313" key="4">
    <source>
        <dbReference type="EMBL" id="SUZ88061.1"/>
    </source>
</evidence>
<dbReference type="InterPro" id="IPR000757">
    <property type="entry name" value="Beta-glucanase-like"/>
</dbReference>
<dbReference type="InterPro" id="IPR021720">
    <property type="entry name" value="Malectin_dom"/>
</dbReference>
<dbReference type="EMBL" id="UINC01001752">
    <property type="protein sequence ID" value="SUZ88061.1"/>
    <property type="molecule type" value="Genomic_DNA"/>
</dbReference>
<sequence length="512" mass="58882">MRISVTAVLIISWSFGQLYRGAELRTHESYLYGKFEARYKPTQGDGLVSSFFTYNDDNPNTPWSEIDIEILGVYDHVVDFNTITWGQKSHLRQHYVPFNPHEDFHIYGFEWTPEYVAWFIDGDEVYRQSGEHIDSIHYSQKIMMNIWNPVYEDWVGSWNPEILPRFSYYDYVSYSAYTPGEGDTGSDSNFTFQWKDDFDTFDYNRWEKSHDHTWGGNQSLFIEDNIHFENGKMILCLTTISDIGYVDYSAPKVIWSRQHNNSLNVRFSEEVTYESAANVVNYNLAGVSFLNALLYSDHRTVNLMMDADVLSMNVMGVYNIQDDSQNILQSDIVWINIPEPLGDTIKINTGGASALDYFGDQIWGPDKEYGFVAGNFQNISNEIDIQNTENDIIYRSSLNRVASYKVRLKPGAYTLKMLFSENHYDNPGDRVFDITIEENVVIENLNILSYTQAHTAHIIILNNIEVLDGVLDIYLSADIYGVGYTHAGPFINGIEIYLENSLSSMESAPSLF</sequence>
<dbReference type="GO" id="GO:0005975">
    <property type="term" value="P:carbohydrate metabolic process"/>
    <property type="evidence" value="ECO:0007669"/>
    <property type="project" value="InterPro"/>
</dbReference>
<evidence type="ECO:0000256" key="1">
    <source>
        <dbReference type="ARBA" id="ARBA00022801"/>
    </source>
</evidence>
<dbReference type="PROSITE" id="PS51762">
    <property type="entry name" value="GH16_2"/>
    <property type="match status" value="1"/>
</dbReference>
<dbReference type="PANTHER" id="PTHR10963:SF60">
    <property type="entry name" value="GRAM-NEGATIVE BACTERIA-BINDING PROTEIN 1-RELATED"/>
    <property type="match status" value="1"/>
</dbReference>